<reference evidence="2 3" key="1">
    <citation type="submission" date="2019-07" db="EMBL/GenBank/DDBJ databases">
        <title>Whole genome shotgun sequence of Skermanella aerolata NBRC 106429.</title>
        <authorList>
            <person name="Hosoyama A."/>
            <person name="Uohara A."/>
            <person name="Ohji S."/>
            <person name="Ichikawa N."/>
        </authorList>
    </citation>
    <scope>NUCLEOTIDE SEQUENCE [LARGE SCALE GENOMIC DNA]</scope>
    <source>
        <strain evidence="2 3">NBRC 106429</strain>
    </source>
</reference>
<proteinExistence type="predicted"/>
<dbReference type="SUPFAM" id="SSF52980">
    <property type="entry name" value="Restriction endonuclease-like"/>
    <property type="match status" value="1"/>
</dbReference>
<feature type="domain" description="Putative restriction endonuclease" evidence="1">
    <location>
        <begin position="13"/>
        <end position="163"/>
    </location>
</feature>
<dbReference type="Proteomes" id="UP000321523">
    <property type="component" value="Unassembled WGS sequence"/>
</dbReference>
<dbReference type="InterPro" id="IPR008538">
    <property type="entry name" value="Uma2"/>
</dbReference>
<dbReference type="OrthoDB" id="155284at2"/>
<gene>
    <name evidence="2" type="ORF">SAE02_25890</name>
</gene>
<dbReference type="InterPro" id="IPR012296">
    <property type="entry name" value="Nuclease_put_TT1808"/>
</dbReference>
<accession>A0A512DPN8</accession>
<dbReference type="PANTHER" id="PTHR36558:SF1">
    <property type="entry name" value="RESTRICTION ENDONUCLEASE DOMAIN-CONTAINING PROTEIN-RELATED"/>
    <property type="match status" value="1"/>
</dbReference>
<dbReference type="AlphaFoldDB" id="A0A512DPN8"/>
<name>A0A512DPN8_9PROT</name>
<comment type="caution">
    <text evidence="2">The sequence shown here is derived from an EMBL/GenBank/DDBJ whole genome shotgun (WGS) entry which is preliminary data.</text>
</comment>
<keyword evidence="3" id="KW-1185">Reference proteome</keyword>
<organism evidence="2 3">
    <name type="scientific">Skermanella aerolata</name>
    <dbReference type="NCBI Taxonomy" id="393310"/>
    <lineage>
        <taxon>Bacteria</taxon>
        <taxon>Pseudomonadati</taxon>
        <taxon>Pseudomonadota</taxon>
        <taxon>Alphaproteobacteria</taxon>
        <taxon>Rhodospirillales</taxon>
        <taxon>Azospirillaceae</taxon>
        <taxon>Skermanella</taxon>
    </lineage>
</organism>
<sequence>MRTARRLTYLPADEYLALERDAEVKREYVNGEVFAIVGASRNHARIKLNIGSKLNEALSPPCWAAVSDMKVHVEAANAYYYPDVVASCAESQPDPYVMANPVLIVEVLSPSTERTDQREKRLNYQTVASIQEILLVAQDRRWIELYRRDRDGWTVEQISDEGMFDLASVGLTLSLDDLYRNTFLTF</sequence>
<evidence type="ECO:0000313" key="2">
    <source>
        <dbReference type="EMBL" id="GEO38441.1"/>
    </source>
</evidence>
<evidence type="ECO:0000259" key="1">
    <source>
        <dbReference type="Pfam" id="PF05685"/>
    </source>
</evidence>
<dbReference type="Pfam" id="PF05685">
    <property type="entry name" value="Uma2"/>
    <property type="match status" value="1"/>
</dbReference>
<dbReference type="CDD" id="cd06260">
    <property type="entry name" value="DUF820-like"/>
    <property type="match status" value="1"/>
</dbReference>
<dbReference type="RefSeq" id="WP_044433418.1">
    <property type="nucleotide sequence ID" value="NZ_BJYZ01000011.1"/>
</dbReference>
<dbReference type="PANTHER" id="PTHR36558">
    <property type="entry name" value="GLR1098 PROTEIN"/>
    <property type="match status" value="1"/>
</dbReference>
<dbReference type="InterPro" id="IPR011335">
    <property type="entry name" value="Restrct_endonuc-II-like"/>
</dbReference>
<dbReference type="Gene3D" id="3.90.1570.10">
    <property type="entry name" value="tt1808, chain A"/>
    <property type="match status" value="1"/>
</dbReference>
<evidence type="ECO:0000313" key="3">
    <source>
        <dbReference type="Proteomes" id="UP000321523"/>
    </source>
</evidence>
<protein>
    <recommendedName>
        <fullName evidence="1">Putative restriction endonuclease domain-containing protein</fullName>
    </recommendedName>
</protein>
<dbReference type="EMBL" id="BJYZ01000011">
    <property type="protein sequence ID" value="GEO38441.1"/>
    <property type="molecule type" value="Genomic_DNA"/>
</dbReference>